<name>A0AAV1AP43_VICFA</name>
<dbReference type="Pfam" id="PF00984">
    <property type="entry name" value="UDPG_MGDP_dh"/>
    <property type="match status" value="1"/>
</dbReference>
<dbReference type="PANTHER" id="PTHR11374">
    <property type="entry name" value="UDP-GLUCOSE DEHYDROGENASE/UDP-MANNAC DEHYDROGENASE"/>
    <property type="match status" value="1"/>
</dbReference>
<dbReference type="AlphaFoldDB" id="A0AAV1AP43"/>
<dbReference type="EC" id="1.1.1.22" evidence="3 7"/>
<reference evidence="13 14" key="1">
    <citation type="submission" date="2023-01" db="EMBL/GenBank/DDBJ databases">
        <authorList>
            <person name="Kreplak J."/>
        </authorList>
    </citation>
    <scope>NUCLEOTIDE SEQUENCE [LARGE SCALE GENOMIC DNA]</scope>
</reference>
<comment type="pathway">
    <text evidence="1">Nucleotide-sugar biosynthesis; UDP-alpha-D-glucuronate biosynthesis; UDP-alpha-D-glucuronate from UDP-alpha-D-glucose: step 1/1.</text>
</comment>
<evidence type="ECO:0000256" key="10">
    <source>
        <dbReference type="PIRSR" id="PIRSR500134-3"/>
    </source>
</evidence>
<gene>
    <name evidence="13" type="ORF">VFH_IV203240</name>
</gene>
<evidence type="ECO:0000259" key="12">
    <source>
        <dbReference type="Pfam" id="PF03721"/>
    </source>
</evidence>
<evidence type="ECO:0000259" key="11">
    <source>
        <dbReference type="Pfam" id="PF00984"/>
    </source>
</evidence>
<feature type="binding site" evidence="10">
    <location>
        <position position="136"/>
    </location>
    <ligand>
        <name>NAD(+)</name>
        <dbReference type="ChEBI" id="CHEBI:57540"/>
    </ligand>
</feature>
<feature type="active site" description="Nucleophile" evidence="8">
    <location>
        <position position="247"/>
    </location>
</feature>
<evidence type="ECO:0000256" key="9">
    <source>
        <dbReference type="PIRSR" id="PIRSR500134-2"/>
    </source>
</evidence>
<dbReference type="FunFam" id="1.20.5.100:FF:000001">
    <property type="entry name" value="UDP-glucose 6-dehydrogenase"/>
    <property type="match status" value="1"/>
</dbReference>
<dbReference type="Gene3D" id="3.40.50.720">
    <property type="entry name" value="NAD(P)-binding Rossmann-like Domain"/>
    <property type="match status" value="2"/>
</dbReference>
<keyword evidence="4 7" id="KW-0560">Oxidoreductase</keyword>
<evidence type="ECO:0000256" key="2">
    <source>
        <dbReference type="ARBA" id="ARBA00006601"/>
    </source>
</evidence>
<keyword evidence="14" id="KW-1185">Reference proteome</keyword>
<dbReference type="GO" id="GO:0006024">
    <property type="term" value="P:glycosaminoglycan biosynthetic process"/>
    <property type="evidence" value="ECO:0007669"/>
    <property type="project" value="TreeGrafter"/>
</dbReference>
<sequence>MVKICCIGAGYVGGPTMAVIALKCPSIEVAVVDISCRGKNLFFSTDVEKHVFKADIVFVSVNTPTKTQSLGTGKAADLTYWESASHMIADVSKSDKIVVEKSTVPIKTAEAIEKILTHNSKGIKFQILSNPEFLAEGTAIKDLFNPDRVLIGGRETPEGFTVVQTLKSVYAHWVPEERILTTNLWSAELSKLAANAFLAQRISSVNAMSALCEATGANIQQVAYSVGTDSRIGPKFLNASVGFSGSCSQKRYLQQHQHNNKHRTGKEK</sequence>
<feature type="domain" description="UDP-glucose/GDP-mannose dehydrogenase N-terminal" evidence="12">
    <location>
        <begin position="3"/>
        <end position="35"/>
    </location>
</feature>
<proteinExistence type="inferred from homology"/>
<dbReference type="SUPFAM" id="SSF48179">
    <property type="entry name" value="6-phosphogluconate dehydrogenase C-terminal domain-like"/>
    <property type="match status" value="1"/>
</dbReference>
<feature type="domain" description="UDP-glucose/GDP-mannose dehydrogenase dimerisation" evidence="11">
    <location>
        <begin position="185"/>
        <end position="253"/>
    </location>
</feature>
<feature type="binding site" evidence="10">
    <location>
        <position position="63"/>
    </location>
    <ligand>
        <name>NAD(+)</name>
        <dbReference type="ChEBI" id="CHEBI:57540"/>
    </ligand>
</feature>
<dbReference type="InterPro" id="IPR001732">
    <property type="entry name" value="UDP-Glc/GDP-Man_DH_N"/>
</dbReference>
<evidence type="ECO:0000256" key="3">
    <source>
        <dbReference type="ARBA" id="ARBA00012954"/>
    </source>
</evidence>
<dbReference type="InterPro" id="IPR036291">
    <property type="entry name" value="NAD(P)-bd_dom_sf"/>
</dbReference>
<dbReference type="GO" id="GO:0005634">
    <property type="term" value="C:nucleus"/>
    <property type="evidence" value="ECO:0007669"/>
    <property type="project" value="TreeGrafter"/>
</dbReference>
<keyword evidence="5 7" id="KW-0520">NAD</keyword>
<dbReference type="Gene3D" id="1.20.5.100">
    <property type="entry name" value="Cytochrome c1, transmembrane anchor, C-terminal"/>
    <property type="match status" value="1"/>
</dbReference>
<dbReference type="Proteomes" id="UP001157006">
    <property type="component" value="Chromosome 4"/>
</dbReference>
<evidence type="ECO:0000256" key="1">
    <source>
        <dbReference type="ARBA" id="ARBA00004701"/>
    </source>
</evidence>
<feature type="binding site" evidence="9">
    <location>
        <begin position="133"/>
        <end position="136"/>
    </location>
    <ligand>
        <name>substrate</name>
    </ligand>
</feature>
<evidence type="ECO:0000313" key="13">
    <source>
        <dbReference type="EMBL" id="CAI8610884.1"/>
    </source>
</evidence>
<evidence type="ECO:0000256" key="6">
    <source>
        <dbReference type="ARBA" id="ARBA00047473"/>
    </source>
</evidence>
<evidence type="ECO:0000256" key="5">
    <source>
        <dbReference type="ARBA" id="ARBA00023027"/>
    </source>
</evidence>
<comment type="catalytic activity">
    <reaction evidence="6 7">
        <text>UDP-alpha-D-glucose + 2 NAD(+) + H2O = UDP-alpha-D-glucuronate + 2 NADH + 3 H(+)</text>
        <dbReference type="Rhea" id="RHEA:23596"/>
        <dbReference type="ChEBI" id="CHEBI:15377"/>
        <dbReference type="ChEBI" id="CHEBI:15378"/>
        <dbReference type="ChEBI" id="CHEBI:57540"/>
        <dbReference type="ChEBI" id="CHEBI:57945"/>
        <dbReference type="ChEBI" id="CHEBI:58052"/>
        <dbReference type="ChEBI" id="CHEBI:58885"/>
        <dbReference type="EC" id="1.1.1.22"/>
    </reaction>
</comment>
<dbReference type="EMBL" id="OX451739">
    <property type="protein sequence ID" value="CAI8610884.1"/>
    <property type="molecule type" value="Genomic_DNA"/>
</dbReference>
<dbReference type="InterPro" id="IPR008927">
    <property type="entry name" value="6-PGluconate_DH-like_C_sf"/>
</dbReference>
<dbReference type="GO" id="GO:0000271">
    <property type="term" value="P:polysaccharide biosynthetic process"/>
    <property type="evidence" value="ECO:0007669"/>
    <property type="project" value="InterPro"/>
</dbReference>
<dbReference type="InterPro" id="IPR014026">
    <property type="entry name" value="UDP-Glc/GDP-Man_DH_dimer"/>
</dbReference>
<dbReference type="GO" id="GO:0003979">
    <property type="term" value="F:UDP-glucose 6-dehydrogenase activity"/>
    <property type="evidence" value="ECO:0007669"/>
    <property type="project" value="UniProtKB-EC"/>
</dbReference>
<dbReference type="PIRSF" id="PIRSF000124">
    <property type="entry name" value="UDPglc_GDPman_dh"/>
    <property type="match status" value="1"/>
</dbReference>
<dbReference type="Pfam" id="PF03721">
    <property type="entry name" value="UDPG_MGDP_dh_N"/>
    <property type="match status" value="2"/>
</dbReference>
<dbReference type="PIRSF" id="PIRSF500134">
    <property type="entry name" value="UDPglc_DH_bac"/>
    <property type="match status" value="1"/>
</dbReference>
<feature type="binding site" evidence="9">
    <location>
        <position position="191"/>
    </location>
    <ligand>
        <name>substrate</name>
    </ligand>
</feature>
<evidence type="ECO:0000313" key="14">
    <source>
        <dbReference type="Proteomes" id="UP001157006"/>
    </source>
</evidence>
<accession>A0AAV1AP43</accession>
<dbReference type="GO" id="GO:0051287">
    <property type="term" value="F:NAD binding"/>
    <property type="evidence" value="ECO:0007669"/>
    <property type="project" value="InterPro"/>
</dbReference>
<protein>
    <recommendedName>
        <fullName evidence="3 7">UDP-glucose 6-dehydrogenase</fullName>
        <ecNumber evidence="3 7">1.1.1.22</ecNumber>
    </recommendedName>
</protein>
<dbReference type="InterPro" id="IPR028357">
    <property type="entry name" value="UDPglc_DH_bac"/>
</dbReference>
<evidence type="ECO:0000256" key="7">
    <source>
        <dbReference type="PIRNR" id="PIRNR000124"/>
    </source>
</evidence>
<comment type="similarity">
    <text evidence="2 7">Belongs to the UDP-glucose/GDP-mannose dehydrogenase family.</text>
</comment>
<dbReference type="PANTHER" id="PTHR11374:SF64">
    <property type="entry name" value="UDP-GLUCOSE 6-DEHYDROGENASE 2"/>
    <property type="match status" value="1"/>
</dbReference>
<dbReference type="SUPFAM" id="SSF51735">
    <property type="entry name" value="NAD(P)-binding Rossmann-fold domains"/>
    <property type="match status" value="1"/>
</dbReference>
<evidence type="ECO:0000256" key="8">
    <source>
        <dbReference type="PIRSR" id="PIRSR500134-1"/>
    </source>
</evidence>
<dbReference type="InterPro" id="IPR028356">
    <property type="entry name" value="UDPglc_DH_euk"/>
</dbReference>
<feature type="binding site" evidence="10">
    <location>
        <position position="103"/>
    </location>
    <ligand>
        <name>NAD(+)</name>
        <dbReference type="ChEBI" id="CHEBI:57540"/>
    </ligand>
</feature>
<evidence type="ECO:0000256" key="4">
    <source>
        <dbReference type="ARBA" id="ARBA00023002"/>
    </source>
</evidence>
<feature type="binding site" evidence="9">
    <location>
        <begin position="236"/>
        <end position="240"/>
    </location>
    <ligand>
        <name>substrate</name>
    </ligand>
</feature>
<organism evidence="13 14">
    <name type="scientific">Vicia faba</name>
    <name type="common">Broad bean</name>
    <name type="synonym">Faba vulgaris</name>
    <dbReference type="NCBI Taxonomy" id="3906"/>
    <lineage>
        <taxon>Eukaryota</taxon>
        <taxon>Viridiplantae</taxon>
        <taxon>Streptophyta</taxon>
        <taxon>Embryophyta</taxon>
        <taxon>Tracheophyta</taxon>
        <taxon>Spermatophyta</taxon>
        <taxon>Magnoliopsida</taxon>
        <taxon>eudicotyledons</taxon>
        <taxon>Gunneridae</taxon>
        <taxon>Pentapetalae</taxon>
        <taxon>rosids</taxon>
        <taxon>fabids</taxon>
        <taxon>Fabales</taxon>
        <taxon>Fabaceae</taxon>
        <taxon>Papilionoideae</taxon>
        <taxon>50 kb inversion clade</taxon>
        <taxon>NPAAA clade</taxon>
        <taxon>Hologalegina</taxon>
        <taxon>IRL clade</taxon>
        <taxon>Fabeae</taxon>
        <taxon>Vicia</taxon>
    </lineage>
</organism>
<feature type="domain" description="UDP-glucose/GDP-mannose dehydrogenase N-terminal" evidence="12">
    <location>
        <begin position="38"/>
        <end position="159"/>
    </location>
</feature>
<dbReference type="InterPro" id="IPR017476">
    <property type="entry name" value="UDP-Glc/GDP-Man"/>
</dbReference>
<feature type="binding site" evidence="10">
    <location>
        <position position="250"/>
    </location>
    <ligand>
        <name>NAD(+)</name>
        <dbReference type="ChEBI" id="CHEBI:57540"/>
    </ligand>
</feature>